<evidence type="ECO:0000256" key="4">
    <source>
        <dbReference type="PIRSR" id="PIRSR015582-1"/>
    </source>
</evidence>
<feature type="binding site" evidence="4">
    <location>
        <position position="142"/>
    </location>
    <ligand>
        <name>substrate</name>
    </ligand>
</feature>
<accession>A0A426TR83</accession>
<evidence type="ECO:0000313" key="8">
    <source>
        <dbReference type="Proteomes" id="UP000280307"/>
    </source>
</evidence>
<feature type="binding site" evidence="5">
    <location>
        <position position="142"/>
    </location>
    <ligand>
        <name>Mg(2+)</name>
        <dbReference type="ChEBI" id="CHEBI:18420"/>
    </ligand>
</feature>
<dbReference type="Pfam" id="PF03328">
    <property type="entry name" value="HpcH_HpaI"/>
    <property type="match status" value="1"/>
</dbReference>
<dbReference type="Proteomes" id="UP000280307">
    <property type="component" value="Unassembled WGS sequence"/>
</dbReference>
<keyword evidence="3 5" id="KW-0460">Magnesium</keyword>
<feature type="binding site" evidence="4">
    <location>
        <position position="77"/>
    </location>
    <ligand>
        <name>substrate</name>
    </ligand>
</feature>
<dbReference type="InterPro" id="IPR040442">
    <property type="entry name" value="Pyrv_kinase-like_dom_sf"/>
</dbReference>
<protein>
    <submittedName>
        <fullName evidence="7">CoA ester lyase</fullName>
    </submittedName>
</protein>
<organism evidence="7 8">
    <name type="scientific">Candidatus Viridilinea halotolerans</name>
    <dbReference type="NCBI Taxonomy" id="2491704"/>
    <lineage>
        <taxon>Bacteria</taxon>
        <taxon>Bacillati</taxon>
        <taxon>Chloroflexota</taxon>
        <taxon>Chloroflexia</taxon>
        <taxon>Chloroflexales</taxon>
        <taxon>Chloroflexineae</taxon>
        <taxon>Oscillochloridaceae</taxon>
        <taxon>Candidatus Viridilinea</taxon>
    </lineage>
</organism>
<dbReference type="SUPFAM" id="SSF51621">
    <property type="entry name" value="Phosphoenolpyruvate/pyruvate domain"/>
    <property type="match status" value="1"/>
</dbReference>
<dbReference type="PANTHER" id="PTHR32308:SF0">
    <property type="entry name" value="HPCH_HPAI ALDOLASE_CITRATE LYASE DOMAIN-CONTAINING PROTEIN"/>
    <property type="match status" value="1"/>
</dbReference>
<dbReference type="InterPro" id="IPR005000">
    <property type="entry name" value="Aldolase/citrate-lyase_domain"/>
</dbReference>
<dbReference type="GO" id="GO:0000287">
    <property type="term" value="F:magnesium ion binding"/>
    <property type="evidence" value="ECO:0007669"/>
    <property type="project" value="TreeGrafter"/>
</dbReference>
<dbReference type="EMBL" id="RSAS01000896">
    <property type="protein sequence ID" value="RRR65942.1"/>
    <property type="molecule type" value="Genomic_DNA"/>
</dbReference>
<evidence type="ECO:0000256" key="1">
    <source>
        <dbReference type="ARBA" id="ARBA00001946"/>
    </source>
</evidence>
<feature type="domain" description="HpcH/HpaI aldolase/citrate lyase" evidence="6">
    <location>
        <begin position="16"/>
        <end position="248"/>
    </location>
</feature>
<sequence>MLDYPGQADRAAQLERSALFVPASRWNMIEKAVRSAADAVVIDLEDAVAPSEKEQARANLIRAMRELDFGPRLRIYRINSLATPFAYRDLTEVLEVVGDRVDLILVPKVDSPDDLRFVARLLDQIELGLNQTRRIGLEAQIETANAFLYAREIAAATPRLETLIYGPGDYAAAVRAPLASIGERDAHDELYPGHRWHAVMHTIVAAARANGLRCLDGPFAGLKAPEELERASRIARAMGFDGKQCIHPAQISVVNRVFSPPPNEVAWAEAVMQAYTQALAQGRGAFNFDGKMMDGANIRMAQIIVEQQRKIQARGDG</sequence>
<dbReference type="AlphaFoldDB" id="A0A426TR83"/>
<evidence type="ECO:0000259" key="6">
    <source>
        <dbReference type="Pfam" id="PF03328"/>
    </source>
</evidence>
<evidence type="ECO:0000313" key="7">
    <source>
        <dbReference type="EMBL" id="RRR65942.1"/>
    </source>
</evidence>
<dbReference type="PANTHER" id="PTHR32308">
    <property type="entry name" value="LYASE BETA SUBUNIT, PUTATIVE (AFU_ORTHOLOGUE AFUA_4G13030)-RELATED"/>
    <property type="match status" value="1"/>
</dbReference>
<dbReference type="Gene3D" id="3.20.20.60">
    <property type="entry name" value="Phosphoenolpyruvate-binding domains"/>
    <property type="match status" value="1"/>
</dbReference>
<reference evidence="7 8" key="1">
    <citation type="submission" date="2018-12" db="EMBL/GenBank/DDBJ databases">
        <title>Genome Sequence of Candidatus Viridilinea halotolerans isolated from saline sulfide-rich spring.</title>
        <authorList>
            <person name="Grouzdev D.S."/>
            <person name="Burganskaya E.I."/>
            <person name="Krutkina M.S."/>
            <person name="Sukhacheva M.V."/>
            <person name="Gorlenko V.M."/>
        </authorList>
    </citation>
    <scope>NUCLEOTIDE SEQUENCE [LARGE SCALE GENOMIC DNA]</scope>
    <source>
        <strain evidence="7">Chok-6</strain>
    </source>
</reference>
<dbReference type="InterPro" id="IPR015813">
    <property type="entry name" value="Pyrv/PenolPyrv_kinase-like_dom"/>
</dbReference>
<evidence type="ECO:0000256" key="5">
    <source>
        <dbReference type="PIRSR" id="PIRSR015582-2"/>
    </source>
</evidence>
<comment type="cofactor">
    <cofactor evidence="1">
        <name>Mg(2+)</name>
        <dbReference type="ChEBI" id="CHEBI:18420"/>
    </cofactor>
</comment>
<dbReference type="GO" id="GO:0016829">
    <property type="term" value="F:lyase activity"/>
    <property type="evidence" value="ECO:0007669"/>
    <property type="project" value="UniProtKB-KW"/>
</dbReference>
<keyword evidence="7" id="KW-0456">Lyase</keyword>
<keyword evidence="2 5" id="KW-0479">Metal-binding</keyword>
<gene>
    <name evidence="7" type="ORF">EI684_21720</name>
</gene>
<dbReference type="GO" id="GO:0006107">
    <property type="term" value="P:oxaloacetate metabolic process"/>
    <property type="evidence" value="ECO:0007669"/>
    <property type="project" value="TreeGrafter"/>
</dbReference>
<name>A0A426TR83_9CHLR</name>
<proteinExistence type="predicted"/>
<feature type="binding site" evidence="5">
    <location>
        <position position="169"/>
    </location>
    <ligand>
        <name>Mg(2+)</name>
        <dbReference type="ChEBI" id="CHEBI:18420"/>
    </ligand>
</feature>
<dbReference type="PIRSF" id="PIRSF015582">
    <property type="entry name" value="Cit_lyase_B"/>
    <property type="match status" value="1"/>
</dbReference>
<comment type="caution">
    <text evidence="7">The sequence shown here is derived from an EMBL/GenBank/DDBJ whole genome shotgun (WGS) entry which is preliminary data.</text>
</comment>
<evidence type="ECO:0000256" key="3">
    <source>
        <dbReference type="ARBA" id="ARBA00022842"/>
    </source>
</evidence>
<dbReference type="InterPro" id="IPR011206">
    <property type="entry name" value="Citrate_lyase_beta/mcl1/mcl2"/>
</dbReference>
<evidence type="ECO:0000256" key="2">
    <source>
        <dbReference type="ARBA" id="ARBA00022723"/>
    </source>
</evidence>